<organism evidence="6 7">
    <name type="scientific">Durio zibethinus</name>
    <name type="common">Durian</name>
    <dbReference type="NCBI Taxonomy" id="66656"/>
    <lineage>
        <taxon>Eukaryota</taxon>
        <taxon>Viridiplantae</taxon>
        <taxon>Streptophyta</taxon>
        <taxon>Embryophyta</taxon>
        <taxon>Tracheophyta</taxon>
        <taxon>Spermatophyta</taxon>
        <taxon>Magnoliopsida</taxon>
        <taxon>eudicotyledons</taxon>
        <taxon>Gunneridae</taxon>
        <taxon>Pentapetalae</taxon>
        <taxon>rosids</taxon>
        <taxon>malvids</taxon>
        <taxon>Malvales</taxon>
        <taxon>Malvaceae</taxon>
        <taxon>Helicteroideae</taxon>
        <taxon>Durio</taxon>
    </lineage>
</organism>
<reference evidence="7" key="1">
    <citation type="submission" date="2025-08" db="UniProtKB">
        <authorList>
            <consortium name="RefSeq"/>
        </authorList>
    </citation>
    <scope>IDENTIFICATION</scope>
    <source>
        <tissue evidence="7">Fruit stalk</tissue>
    </source>
</reference>
<dbReference type="FunFam" id="3.40.50.2000:FF:000070">
    <property type="entry name" value="probable UDP-N-acetylglucosamine--peptide N-acetylglucosaminyltransferase SEC"/>
    <property type="match status" value="1"/>
</dbReference>
<dbReference type="OrthoDB" id="421121at2759"/>
<protein>
    <submittedName>
        <fullName evidence="7">Probable UDP-N-acetylglucosamine--peptide N-acetylglucosaminyltransferase SEC</fullName>
    </submittedName>
</protein>
<name>A0A6P5Y191_DURZI</name>
<dbReference type="AlphaFoldDB" id="A0A6P5Y191"/>
<gene>
    <name evidence="7" type="primary">LOC111287749</name>
</gene>
<dbReference type="KEGG" id="dzi:111287749"/>
<evidence type="ECO:0000256" key="3">
    <source>
        <dbReference type="ARBA" id="ARBA00022737"/>
    </source>
</evidence>
<dbReference type="InterPro" id="IPR029489">
    <property type="entry name" value="OGT/SEC/SPY_C"/>
</dbReference>
<keyword evidence="2" id="KW-0808">Transferase</keyword>
<keyword evidence="7" id="KW-0328">Glycosyltransferase</keyword>
<evidence type="ECO:0000313" key="6">
    <source>
        <dbReference type="Proteomes" id="UP000515121"/>
    </source>
</evidence>
<dbReference type="SUPFAM" id="SSF48452">
    <property type="entry name" value="TPR-like"/>
    <property type="match status" value="1"/>
</dbReference>
<dbReference type="RefSeq" id="XP_022734165.1">
    <property type="nucleotide sequence ID" value="XM_022878430.1"/>
</dbReference>
<dbReference type="InterPro" id="IPR011990">
    <property type="entry name" value="TPR-like_helical_dom_sf"/>
</dbReference>
<accession>A0A6P5Y191</accession>
<evidence type="ECO:0000256" key="1">
    <source>
        <dbReference type="ARBA" id="ARBA00004922"/>
    </source>
</evidence>
<dbReference type="Pfam" id="PF13844">
    <property type="entry name" value="Glyco_transf_41"/>
    <property type="match status" value="2"/>
</dbReference>
<comment type="pathway">
    <text evidence="1">Protein modification; protein glycosylation.</text>
</comment>
<keyword evidence="3" id="KW-0677">Repeat</keyword>
<evidence type="ECO:0000256" key="2">
    <source>
        <dbReference type="ARBA" id="ARBA00022679"/>
    </source>
</evidence>
<evidence type="ECO:0000313" key="7">
    <source>
        <dbReference type="RefSeq" id="XP_022734165.1"/>
    </source>
</evidence>
<dbReference type="GO" id="GO:0016757">
    <property type="term" value="F:glycosyltransferase activity"/>
    <property type="evidence" value="ECO:0007669"/>
    <property type="project" value="UniProtKB-KW"/>
</dbReference>
<dbReference type="FunFam" id="3.40.50.11380:FF:000002">
    <property type="entry name" value="probable UDP-N-acetylglucosamine--peptide N-acetylglucosaminyltransferase SEC"/>
    <property type="match status" value="1"/>
</dbReference>
<keyword evidence="6" id="KW-1185">Reference proteome</keyword>
<dbReference type="PANTHER" id="PTHR44998:SF1">
    <property type="entry name" value="UDP-N-ACETYLGLUCOSAMINE--PEPTIDE N-ACETYLGLUCOSAMINYLTRANSFERASE 110 KDA SUBUNIT"/>
    <property type="match status" value="1"/>
</dbReference>
<keyword evidence="4" id="KW-0802">TPR repeat</keyword>
<dbReference type="Gene3D" id="3.40.50.11380">
    <property type="match status" value="1"/>
</dbReference>
<evidence type="ECO:0000256" key="4">
    <source>
        <dbReference type="ARBA" id="ARBA00022803"/>
    </source>
</evidence>
<dbReference type="Proteomes" id="UP000515121">
    <property type="component" value="Unplaced"/>
</dbReference>
<feature type="domain" description="O-GlcNAc transferase C-terminal" evidence="5">
    <location>
        <begin position="289"/>
        <end position="479"/>
    </location>
</feature>
<feature type="domain" description="O-GlcNAc transferase C-terminal" evidence="5">
    <location>
        <begin position="41"/>
        <end position="278"/>
    </location>
</feature>
<dbReference type="Gene3D" id="3.40.50.2000">
    <property type="entry name" value="Glycogen Phosphorylase B"/>
    <property type="match status" value="1"/>
</dbReference>
<dbReference type="PANTHER" id="PTHR44998">
    <property type="match status" value="1"/>
</dbReference>
<proteinExistence type="predicted"/>
<dbReference type="GO" id="GO:0006493">
    <property type="term" value="P:protein O-linked glycosylation"/>
    <property type="evidence" value="ECO:0007669"/>
    <property type="project" value="TreeGrafter"/>
</dbReference>
<dbReference type="GeneID" id="111287749"/>
<dbReference type="FunFam" id="3.40.50.11380:FF:000003">
    <property type="entry name" value="probable UDP-N-acetylglucosamine--peptide N-acetylglucosaminyltransferase SEC"/>
    <property type="match status" value="1"/>
</dbReference>
<evidence type="ECO:0000259" key="5">
    <source>
        <dbReference type="Pfam" id="PF13844"/>
    </source>
</evidence>
<sequence length="512" mass="58041">MDRFDLLAIQAAYNGSIVGLVKLVQGWLKGILCNGKMGKSVCDWEDRENKFVEVEGILRRQIKLSVIPSVQPFIAIAYPIDTMLALEISRKYAAHCSVIASRYSLPPFNYPAPFPVKGERGNVRLRVRYVSGDFGNHPLSHLMGSVFGMHNGDNVEVFCYALSPNDGTEWRLRIQSEAEHFIDVSSKSSDMIAKMINEDKIQILVNLNGYTKGARNEIFAMQPASIQISYMGFPGTTGASYIHYLVTDEFVSPLRFSHIYSVKLVHLPHCYFVNDYKQKNLDVLDPNCLLKRSDYGLPEDKFIFACFNQLYKMDPDIFTTWCNILMRVPNSALWLLRFPAAGEMRLRTFRYATQQVVLSDQIIFTDVAMKTEHIRRSALADLFLDTPSCNAHTTGTDVLWAGLPMVTLPLEKMATRVAGSLCLATGAGEEMIVSSLKEYEDKAVSLALNRPKLQDLSDKLKAARMTCPLFDTARWVRDLERAYFKMWNLYCSGQQPQPFKVTENDQEFPFDS</sequence>
<dbReference type="Gene3D" id="1.25.40.10">
    <property type="entry name" value="Tetratricopeptide repeat domain"/>
    <property type="match status" value="1"/>
</dbReference>